<dbReference type="Pfam" id="PF13419">
    <property type="entry name" value="HAD_2"/>
    <property type="match status" value="1"/>
</dbReference>
<accession>A0ABR5Q219</accession>
<comment type="caution">
    <text evidence="1">The sequence shown here is derived from an EMBL/GenBank/DDBJ whole genome shotgun (WGS) entry which is preliminary data.</text>
</comment>
<dbReference type="SFLD" id="SFLDG01129">
    <property type="entry name" value="C1.5:_HAD__Beta-PGM__Phosphata"/>
    <property type="match status" value="1"/>
</dbReference>
<gene>
    <name evidence="1" type="ORF">IV60_GL000525</name>
</gene>
<protein>
    <submittedName>
        <fullName evidence="1">HAD-superfamily hydrolase, subfamily IA, variant 3</fullName>
    </submittedName>
</protein>
<dbReference type="RefSeq" id="WP_003148285.1">
    <property type="nucleotide sequence ID" value="NZ_JQCP01000001.1"/>
</dbReference>
<dbReference type="Proteomes" id="UP000051927">
    <property type="component" value="Unassembled WGS sequence"/>
</dbReference>
<dbReference type="GeneID" id="84903819"/>
<reference evidence="1 2" key="1">
    <citation type="journal article" date="2015" name="Genome Announc.">
        <title>Expanding the biotechnology potential of lactobacilli through comparative genomics of 213 strains and associated genera.</title>
        <authorList>
            <person name="Sun Z."/>
            <person name="Harris H.M."/>
            <person name="McCann A."/>
            <person name="Guo C."/>
            <person name="Argimon S."/>
            <person name="Zhang W."/>
            <person name="Yang X."/>
            <person name="Jeffery I.B."/>
            <person name="Cooney J.C."/>
            <person name="Kagawa T.F."/>
            <person name="Liu W."/>
            <person name="Song Y."/>
            <person name="Salvetti E."/>
            <person name="Wrobel A."/>
            <person name="Rasinkangas P."/>
            <person name="Parkhill J."/>
            <person name="Rea M.C."/>
            <person name="O'Sullivan O."/>
            <person name="Ritari J."/>
            <person name="Douillard F.P."/>
            <person name="Paul Ross R."/>
            <person name="Yang R."/>
            <person name="Briner A.E."/>
            <person name="Felis G.E."/>
            <person name="de Vos W.M."/>
            <person name="Barrangou R."/>
            <person name="Klaenhammer T.R."/>
            <person name="Caufield P.W."/>
            <person name="Cui Y."/>
            <person name="Zhang H."/>
            <person name="O'Toole P.W."/>
        </authorList>
    </citation>
    <scope>NUCLEOTIDE SEQUENCE [LARGE SCALE GENOMIC DNA]</scope>
    <source>
        <strain evidence="1 2">DSM 7090</strain>
    </source>
</reference>
<dbReference type="InterPro" id="IPR050155">
    <property type="entry name" value="HAD-like_hydrolase_sf"/>
</dbReference>
<dbReference type="SUPFAM" id="SSF56784">
    <property type="entry name" value="HAD-like"/>
    <property type="match status" value="1"/>
</dbReference>
<name>A0ABR5Q219_9ACTN</name>
<dbReference type="PANTHER" id="PTHR43434">
    <property type="entry name" value="PHOSPHOGLYCOLATE PHOSPHATASE"/>
    <property type="match status" value="1"/>
</dbReference>
<keyword evidence="2" id="KW-1185">Reference proteome</keyword>
<dbReference type="GO" id="GO:0016787">
    <property type="term" value="F:hydrolase activity"/>
    <property type="evidence" value="ECO:0007669"/>
    <property type="project" value="UniProtKB-KW"/>
</dbReference>
<organism evidence="1 2">
    <name type="scientific">Lancefieldella rimae</name>
    <dbReference type="NCBI Taxonomy" id="1383"/>
    <lineage>
        <taxon>Bacteria</taxon>
        <taxon>Bacillati</taxon>
        <taxon>Actinomycetota</taxon>
        <taxon>Coriobacteriia</taxon>
        <taxon>Coriobacteriales</taxon>
        <taxon>Atopobiaceae</taxon>
        <taxon>Lancefieldella</taxon>
    </lineage>
</organism>
<dbReference type="SFLD" id="SFLDS00003">
    <property type="entry name" value="Haloacid_Dehalogenase"/>
    <property type="match status" value="1"/>
</dbReference>
<dbReference type="EMBL" id="JQCP01000001">
    <property type="protein sequence ID" value="KRO03341.1"/>
    <property type="molecule type" value="Genomic_DNA"/>
</dbReference>
<dbReference type="InterPro" id="IPR023214">
    <property type="entry name" value="HAD_sf"/>
</dbReference>
<evidence type="ECO:0000313" key="1">
    <source>
        <dbReference type="EMBL" id="KRO03341.1"/>
    </source>
</evidence>
<sequence length="236" mass="26089">MAITVPNVALNSMDYQRSLDDIARRKLVIFDFDGTLADTMPGITQTAHKVFTEIGMTEEEMGDIRRIVGPPFPFAFEIVYGMNRAQAEAVTKRYREIYAVEGTWPLFRGVHTLLSDLKQAGKLVAIASSKQQPLVMRGVADNHLEDILDACVGRIDEAESTKVQAIATVMNKLQVDPKDAVMVGDRMYDIDAARPNDIPCVGVLYGETTVKQELIDHEAAAIVDSVQELHRVLLGT</sequence>
<keyword evidence="1" id="KW-0378">Hydrolase</keyword>
<evidence type="ECO:0000313" key="2">
    <source>
        <dbReference type="Proteomes" id="UP000051927"/>
    </source>
</evidence>
<dbReference type="InterPro" id="IPR036412">
    <property type="entry name" value="HAD-like_sf"/>
</dbReference>
<proteinExistence type="predicted"/>
<dbReference type="PANTHER" id="PTHR43434:SF20">
    <property type="entry name" value="5'-NUCLEOTIDASE"/>
    <property type="match status" value="1"/>
</dbReference>
<dbReference type="InterPro" id="IPR023198">
    <property type="entry name" value="PGP-like_dom2"/>
</dbReference>
<dbReference type="InterPro" id="IPR041492">
    <property type="entry name" value="HAD_2"/>
</dbReference>
<dbReference type="Gene3D" id="3.40.50.1000">
    <property type="entry name" value="HAD superfamily/HAD-like"/>
    <property type="match status" value="1"/>
</dbReference>
<dbReference type="Gene3D" id="1.10.150.240">
    <property type="entry name" value="Putative phosphatase, domain 2"/>
    <property type="match status" value="1"/>
</dbReference>